<dbReference type="RefSeq" id="WP_076373538.1">
    <property type="nucleotide sequence ID" value="NZ_FTMG01000005.1"/>
</dbReference>
<dbReference type="Gene3D" id="3.90.320.10">
    <property type="match status" value="1"/>
</dbReference>
<evidence type="ECO:0000313" key="2">
    <source>
        <dbReference type="Proteomes" id="UP000541583"/>
    </source>
</evidence>
<keyword evidence="2" id="KW-1185">Reference proteome</keyword>
<protein>
    <submittedName>
        <fullName evidence="1">Uncharacterized protein</fullName>
    </submittedName>
</protein>
<name>A0ABR6PJ07_9SPHI</name>
<comment type="caution">
    <text evidence="1">The sequence shown here is derived from an EMBL/GenBank/DDBJ whole genome shotgun (WGS) entry which is preliminary data.</text>
</comment>
<dbReference type="InterPro" id="IPR011335">
    <property type="entry name" value="Restrct_endonuc-II-like"/>
</dbReference>
<proteinExistence type="predicted"/>
<dbReference type="Proteomes" id="UP000541583">
    <property type="component" value="Unassembled WGS sequence"/>
</dbReference>
<sequence>MQLPKFKIRASAASEILAGSIGLTDVQLAKRDELSNRKKAAETGEKGIKPLTPNMEAELEALNYKLNNPELPTGAKSYCEKWVKEKLYDRRKNFANKYLEKGIACEDDSIEFAAQSLGWGQVAKNEEWFSDEWMEGTPDIITELYRQEVVEDNNIIEMFTPTVIDMKNVWDCFTLPLFDDIIPNEAYKIQLQVYLHLVSIDYGIDFNDAILCYALMDAPLNVMEKEMRSLSWEEGHRGLITDEIRQRVHKEMTYSNLGPNLRLKIFTVKRDRAVIEELKIRVKMCRKYIDQLVENSKYILQAA</sequence>
<dbReference type="SUPFAM" id="SSF52980">
    <property type="entry name" value="Restriction endonuclease-like"/>
    <property type="match status" value="1"/>
</dbReference>
<evidence type="ECO:0000313" key="1">
    <source>
        <dbReference type="EMBL" id="MBB6109759.1"/>
    </source>
</evidence>
<accession>A0ABR6PJ07</accession>
<dbReference type="InterPro" id="IPR011604">
    <property type="entry name" value="PDDEXK-like_dom_sf"/>
</dbReference>
<reference evidence="1 2" key="1">
    <citation type="submission" date="2020-08" db="EMBL/GenBank/DDBJ databases">
        <title>Genomic Encyclopedia of Type Strains, Phase IV (KMG-V): Genome sequencing to study the core and pangenomes of soil and plant-associated prokaryotes.</title>
        <authorList>
            <person name="Whitman W."/>
        </authorList>
    </citation>
    <scope>NUCLEOTIDE SEQUENCE [LARGE SCALE GENOMIC DNA]</scope>
    <source>
        <strain evidence="1 2">ANJLi2</strain>
    </source>
</reference>
<dbReference type="EMBL" id="JACHCB010000005">
    <property type="protein sequence ID" value="MBB6109759.1"/>
    <property type="molecule type" value="Genomic_DNA"/>
</dbReference>
<gene>
    <name evidence="1" type="ORF">HDF23_002508</name>
</gene>
<organism evidence="1 2">
    <name type="scientific">Mucilaginibacter lappiensis</name>
    <dbReference type="NCBI Taxonomy" id="354630"/>
    <lineage>
        <taxon>Bacteria</taxon>
        <taxon>Pseudomonadati</taxon>
        <taxon>Bacteroidota</taxon>
        <taxon>Sphingobacteriia</taxon>
        <taxon>Sphingobacteriales</taxon>
        <taxon>Sphingobacteriaceae</taxon>
        <taxon>Mucilaginibacter</taxon>
    </lineage>
</organism>